<gene>
    <name evidence="3" type="ORF">BX611_1699</name>
</gene>
<protein>
    <submittedName>
        <fullName evidence="3">Cellulose synthase/poly-beta-1,6-N-acetylglucosamine synthase-like glycosyltransferase</fullName>
    </submittedName>
</protein>
<feature type="transmembrane region" description="Helical" evidence="1">
    <location>
        <begin position="242"/>
        <end position="261"/>
    </location>
</feature>
<dbReference type="Gene3D" id="3.90.550.10">
    <property type="entry name" value="Spore Coat Polysaccharide Biosynthesis Protein SpsA, Chain A"/>
    <property type="match status" value="1"/>
</dbReference>
<dbReference type="EMBL" id="QTTQ01000010">
    <property type="protein sequence ID" value="REE82153.1"/>
    <property type="molecule type" value="Genomic_DNA"/>
</dbReference>
<dbReference type="AlphaFoldDB" id="A0A3D9RQD6"/>
<evidence type="ECO:0000259" key="2">
    <source>
        <dbReference type="Pfam" id="PF00535"/>
    </source>
</evidence>
<comment type="caution">
    <text evidence="3">The sequence shown here is derived from an EMBL/GenBank/DDBJ whole genome shotgun (WGS) entry which is preliminary data.</text>
</comment>
<proteinExistence type="predicted"/>
<dbReference type="PANTHER" id="PTHR22916">
    <property type="entry name" value="GLYCOSYLTRANSFERASE"/>
    <property type="match status" value="1"/>
</dbReference>
<keyword evidence="4" id="KW-1185">Reference proteome</keyword>
<organism evidence="3 4">
    <name type="scientific">Lutibacter oceani</name>
    <dbReference type="NCBI Taxonomy" id="1853311"/>
    <lineage>
        <taxon>Bacteria</taxon>
        <taxon>Pseudomonadati</taxon>
        <taxon>Bacteroidota</taxon>
        <taxon>Flavobacteriia</taxon>
        <taxon>Flavobacteriales</taxon>
        <taxon>Flavobacteriaceae</taxon>
        <taxon>Lutibacter</taxon>
    </lineage>
</organism>
<evidence type="ECO:0000256" key="1">
    <source>
        <dbReference type="SAM" id="Phobius"/>
    </source>
</evidence>
<dbReference type="Pfam" id="PF00535">
    <property type="entry name" value="Glycos_transf_2"/>
    <property type="match status" value="1"/>
</dbReference>
<evidence type="ECO:0000313" key="4">
    <source>
        <dbReference type="Proteomes" id="UP000256429"/>
    </source>
</evidence>
<keyword evidence="1" id="KW-0812">Transmembrane</keyword>
<reference evidence="3 4" key="1">
    <citation type="submission" date="2018-08" db="EMBL/GenBank/DDBJ databases">
        <title>Genomic Encyclopedia of Type Strains, Phase III (KMG-III): the genomes of soil and plant-associated and newly described type strains.</title>
        <authorList>
            <person name="Whitman W."/>
        </authorList>
    </citation>
    <scope>NUCLEOTIDE SEQUENCE [LARGE SCALE GENOMIC DNA]</scope>
    <source>
        <strain evidence="3 4">325-5</strain>
    </source>
</reference>
<dbReference type="InterPro" id="IPR001173">
    <property type="entry name" value="Glyco_trans_2-like"/>
</dbReference>
<feature type="domain" description="Glycosyltransferase 2-like" evidence="2">
    <location>
        <begin position="6"/>
        <end position="141"/>
    </location>
</feature>
<dbReference type="OrthoDB" id="9813550at2"/>
<keyword evidence="1" id="KW-0472">Membrane</keyword>
<dbReference type="Proteomes" id="UP000256429">
    <property type="component" value="Unassembled WGS sequence"/>
</dbReference>
<dbReference type="GO" id="GO:0016758">
    <property type="term" value="F:hexosyltransferase activity"/>
    <property type="evidence" value="ECO:0007669"/>
    <property type="project" value="UniProtKB-ARBA"/>
</dbReference>
<accession>A0A3D9RQD6</accession>
<dbReference type="PANTHER" id="PTHR22916:SF64">
    <property type="entry name" value="TRANSFERASE, PUTATIVE-RELATED"/>
    <property type="match status" value="1"/>
</dbReference>
<dbReference type="RefSeq" id="WP_115880065.1">
    <property type="nucleotide sequence ID" value="NZ_QTTQ01000010.1"/>
</dbReference>
<evidence type="ECO:0000313" key="3">
    <source>
        <dbReference type="EMBL" id="REE82153.1"/>
    </source>
</evidence>
<feature type="transmembrane region" description="Helical" evidence="1">
    <location>
        <begin position="290"/>
        <end position="311"/>
    </location>
</feature>
<dbReference type="SUPFAM" id="SSF53448">
    <property type="entry name" value="Nucleotide-diphospho-sugar transferases"/>
    <property type="match status" value="1"/>
</dbReference>
<feature type="transmembrane region" description="Helical" evidence="1">
    <location>
        <begin position="266"/>
        <end position="284"/>
    </location>
</feature>
<keyword evidence="1" id="KW-1133">Transmembrane helix</keyword>
<sequence>MEYQFSIIIPVYNRPQEIDELLQSLTKQTFQKSFEVIVVEDGSTIKADKILKKYSEKLNLKYFFKENSGAGASRNFGMQQASGNYFIIFDSDCIIPPNYLVEVEKALQENYTDAFGGADAAHQSFTTIQKAINYSMTSFFTTGGIRGSKKAVDKFQPRSFNLGISKKAFEVSKGFSKMKIGEDIDLTFRLWEHNFETQFIENAFVYHKRRSTFQQFFKQTFAFGKGRPFLNRKYPETAKLTYWFPSLFILGLAFSIIMMLIFKIKVFALFFATYFIIILIHSFIKNKNINVAIVSILTTLIQFAGYGLGFLKGLLAKN</sequence>
<dbReference type="InterPro" id="IPR029044">
    <property type="entry name" value="Nucleotide-diphossugar_trans"/>
</dbReference>
<keyword evidence="3" id="KW-0808">Transferase</keyword>
<name>A0A3D9RQD6_9FLAO</name>